<feature type="domain" description="Type II/III secretion system secretin-like" evidence="17">
    <location>
        <begin position="498"/>
        <end position="666"/>
    </location>
</feature>
<dbReference type="InterPro" id="IPR013356">
    <property type="entry name" value="T2SS_GspD"/>
</dbReference>
<feature type="domain" description="GspD-like N0" evidence="19">
    <location>
        <begin position="48"/>
        <end position="116"/>
    </location>
</feature>
<evidence type="ECO:0000256" key="13">
    <source>
        <dbReference type="ARBA" id="ARBA00025897"/>
    </source>
</evidence>
<dbReference type="AlphaFoldDB" id="A0A318H1P4"/>
<accession>A0A318H1P4</accession>
<dbReference type="Pfam" id="PF03958">
    <property type="entry name" value="Secretin_N"/>
    <property type="match status" value="3"/>
</dbReference>
<evidence type="ECO:0000256" key="3">
    <source>
        <dbReference type="ARBA" id="ARBA00014124"/>
    </source>
</evidence>
<feature type="signal peptide" evidence="16">
    <location>
        <begin position="1"/>
        <end position="31"/>
    </location>
</feature>
<dbReference type="PANTHER" id="PTHR30332">
    <property type="entry name" value="PROBABLE GENERAL SECRETION PATHWAY PROTEIN D"/>
    <property type="match status" value="1"/>
</dbReference>
<evidence type="ECO:0000256" key="15">
    <source>
        <dbReference type="SAM" id="MobiDB-lite"/>
    </source>
</evidence>
<dbReference type="RefSeq" id="WP_110400247.1">
    <property type="nucleotide sequence ID" value="NZ_QJJS01000005.1"/>
</dbReference>
<feature type="compositionally biased region" description="Gly residues" evidence="15">
    <location>
        <begin position="318"/>
        <end position="333"/>
    </location>
</feature>
<evidence type="ECO:0000256" key="12">
    <source>
        <dbReference type="ARBA" id="ARBA00024678"/>
    </source>
</evidence>
<dbReference type="GO" id="GO:0009279">
    <property type="term" value="C:cell outer membrane"/>
    <property type="evidence" value="ECO:0007669"/>
    <property type="project" value="UniProtKB-SubCell"/>
</dbReference>
<dbReference type="InterPro" id="IPR050810">
    <property type="entry name" value="Bact_Secretion_Sys_Channel"/>
</dbReference>
<dbReference type="PANTHER" id="PTHR30332:SF24">
    <property type="entry name" value="SECRETIN GSPD-RELATED"/>
    <property type="match status" value="1"/>
</dbReference>
<feature type="domain" description="NolW-like" evidence="18">
    <location>
        <begin position="143"/>
        <end position="202"/>
    </location>
</feature>
<dbReference type="Pfam" id="PF21305">
    <property type="entry name" value="type_II_gspD_N0"/>
    <property type="match status" value="1"/>
</dbReference>
<evidence type="ECO:0000313" key="20">
    <source>
        <dbReference type="EMBL" id="PXW97103.1"/>
    </source>
</evidence>
<evidence type="ECO:0000256" key="4">
    <source>
        <dbReference type="ARBA" id="ARBA00022448"/>
    </source>
</evidence>
<keyword evidence="21" id="KW-1185">Reference proteome</keyword>
<comment type="subunit">
    <text evidence="13">Homododecamer. Tetramer of trimer.</text>
</comment>
<feature type="compositionally biased region" description="Low complexity" evidence="15">
    <location>
        <begin position="717"/>
        <end position="729"/>
    </location>
</feature>
<dbReference type="GO" id="GO:0015627">
    <property type="term" value="C:type II protein secretion system complex"/>
    <property type="evidence" value="ECO:0007669"/>
    <property type="project" value="InterPro"/>
</dbReference>
<dbReference type="InterPro" id="IPR038591">
    <property type="entry name" value="NolW-like_sf"/>
</dbReference>
<dbReference type="InterPro" id="IPR049371">
    <property type="entry name" value="GspD-like_N0"/>
</dbReference>
<evidence type="ECO:0000313" key="21">
    <source>
        <dbReference type="Proteomes" id="UP000247811"/>
    </source>
</evidence>
<keyword evidence="11" id="KW-0178">Competence</keyword>
<keyword evidence="10" id="KW-0998">Cell outer membrane</keyword>
<comment type="caution">
    <text evidence="20">The sequence shown here is derived from an EMBL/GenBank/DDBJ whole genome shotgun (WGS) entry which is preliminary data.</text>
</comment>
<keyword evidence="5" id="KW-1134">Transmembrane beta strand</keyword>
<dbReference type="Gene3D" id="3.30.1370.120">
    <property type="match status" value="3"/>
</dbReference>
<dbReference type="OrthoDB" id="9775455at2"/>
<evidence type="ECO:0000256" key="16">
    <source>
        <dbReference type="SAM" id="SignalP"/>
    </source>
</evidence>
<protein>
    <recommendedName>
        <fullName evidence="3">Type IV pilus biogenesis and competence protein PilQ</fullName>
    </recommendedName>
</protein>
<dbReference type="InterPro" id="IPR004846">
    <property type="entry name" value="T2SS/T3SS_dom"/>
</dbReference>
<evidence type="ECO:0000256" key="14">
    <source>
        <dbReference type="RuleBase" id="RU004004"/>
    </source>
</evidence>
<comment type="function">
    <text evidence="12">Required for type IV pilus biogenesis and competence. Could function as a pore for exit of the pilus but also as a channel for entry of heme and antimicrobial agents and uptake of transforming DNA.</text>
</comment>
<evidence type="ECO:0000256" key="5">
    <source>
        <dbReference type="ARBA" id="ARBA00022452"/>
    </source>
</evidence>
<evidence type="ECO:0000259" key="19">
    <source>
        <dbReference type="Pfam" id="PF21305"/>
    </source>
</evidence>
<evidence type="ECO:0000256" key="11">
    <source>
        <dbReference type="ARBA" id="ARBA00023287"/>
    </source>
</evidence>
<dbReference type="GO" id="GO:0015628">
    <property type="term" value="P:protein secretion by the type II secretion system"/>
    <property type="evidence" value="ECO:0007669"/>
    <property type="project" value="InterPro"/>
</dbReference>
<keyword evidence="9" id="KW-0472">Membrane</keyword>
<dbReference type="Pfam" id="PF00263">
    <property type="entry name" value="Secretin"/>
    <property type="match status" value="1"/>
</dbReference>
<keyword evidence="4 14" id="KW-0813">Transport</keyword>
<dbReference type="NCBIfam" id="TIGR02517">
    <property type="entry name" value="type_II_gspD"/>
    <property type="match status" value="1"/>
</dbReference>
<reference evidence="20 21" key="1">
    <citation type="submission" date="2018-05" db="EMBL/GenBank/DDBJ databases">
        <title>Genomic Encyclopedia of Type Strains, Phase IV (KMG-IV): sequencing the most valuable type-strain genomes for metagenomic binning, comparative biology and taxonomic classification.</title>
        <authorList>
            <person name="Goeker M."/>
        </authorList>
    </citation>
    <scope>NUCLEOTIDE SEQUENCE [LARGE SCALE GENOMIC DNA]</scope>
    <source>
        <strain evidence="20 21">DSM 566</strain>
    </source>
</reference>
<dbReference type="GO" id="GO:0030420">
    <property type="term" value="P:establishment of competence for transformation"/>
    <property type="evidence" value="ECO:0007669"/>
    <property type="project" value="UniProtKB-KW"/>
</dbReference>
<keyword evidence="7 16" id="KW-0732">Signal</keyword>
<feature type="chain" id="PRO_5016387011" description="Type IV pilus biogenesis and competence protein PilQ" evidence="16">
    <location>
        <begin position="32"/>
        <end position="744"/>
    </location>
</feature>
<evidence type="ECO:0000256" key="2">
    <source>
        <dbReference type="ARBA" id="ARBA00006980"/>
    </source>
</evidence>
<sequence>MTQRPLHLPRRALCATLLASLSIAPALPVRAQAQKPGRTVVAEKVTVRFVNAEIEAVSRAIAAMVKRPILVDPRVKGTMTLYSEQPLSTAEAFQTYLSTLRGLGFAAVEVAGLLKVVPEADAKLQTGSVSVGEVARRGDQIVTQVFRLQHENPNNLVTVLRPLISPNNTINANPGNQTLVVTDYADNLQRIARIIAALDTAGTTDVEVIPVQHTVAADLAQMVSKFIDSSGTGTAAAGSLATGTAGGASVIADARTNALLVRAPTAVRLAQIRAVIDKLDRPASAQNPAGNIHVVYLRNADATKLAAVLRAAYSASGSGSGTGGSTGSAGGSTGMTPASGSLGSTGAGSSAGASTQSTAPVAAAASPSTGGFVQADPATNSLIITAPDPVYRQLRAVIDQLDARRAQVYVESMIVKMDATKAAEYGFQWQGLLSNGSNSTGLYAGTNYSTGSGTNLASATIATTTGSTSGVSVGTGLNIGLIQKIAGVYTLGALARFLESETGANVLSTPNLVTLDNEEAKIVIGQNVPFITGSYTSSTSTSSSSVNPFQTVERKDVGLTLRVKPQIGENGTVRMVIYQENSSVVESTVSNSAGPRTDKSAIETTVVVDDGQMLVLGGLLKDEYTDGEDRVPGLASVPLVGGLFKSAARKRIKTNLLVFLRPVVMRNQGEADQLTLNRYDAIRAAQQDGQPKPSRVTSINEGPQLPENPAAATLVRPAAPSASAPAGTPVSPPAGPATEPAPAR</sequence>
<dbReference type="InterPro" id="IPR005644">
    <property type="entry name" value="NolW-like"/>
</dbReference>
<evidence type="ECO:0000256" key="10">
    <source>
        <dbReference type="ARBA" id="ARBA00023237"/>
    </source>
</evidence>
<comment type="subcellular location">
    <subcellularLocation>
        <location evidence="1 14">Cell outer membrane</location>
    </subcellularLocation>
</comment>
<feature type="domain" description="NolW-like" evidence="18">
    <location>
        <begin position="293"/>
        <end position="407"/>
    </location>
</feature>
<organism evidence="20 21">
    <name type="scientific">Sphaerotilus hippei</name>
    <dbReference type="NCBI Taxonomy" id="744406"/>
    <lineage>
        <taxon>Bacteria</taxon>
        <taxon>Pseudomonadati</taxon>
        <taxon>Pseudomonadota</taxon>
        <taxon>Betaproteobacteria</taxon>
        <taxon>Burkholderiales</taxon>
        <taxon>Sphaerotilaceae</taxon>
        <taxon>Sphaerotilus</taxon>
    </lineage>
</organism>
<dbReference type="Proteomes" id="UP000247811">
    <property type="component" value="Unassembled WGS sequence"/>
</dbReference>
<evidence type="ECO:0000256" key="6">
    <source>
        <dbReference type="ARBA" id="ARBA00022692"/>
    </source>
</evidence>
<dbReference type="InterPro" id="IPR001775">
    <property type="entry name" value="GspD/PilQ"/>
</dbReference>
<feature type="region of interest" description="Disordered" evidence="15">
    <location>
        <begin position="685"/>
        <end position="744"/>
    </location>
</feature>
<comment type="similarity">
    <text evidence="2">Belongs to the bacterial secretin family. GSP D subfamily.</text>
</comment>
<evidence type="ECO:0000256" key="7">
    <source>
        <dbReference type="ARBA" id="ARBA00022729"/>
    </source>
</evidence>
<dbReference type="PROSITE" id="PS00875">
    <property type="entry name" value="T2SP_D"/>
    <property type="match status" value="1"/>
</dbReference>
<name>A0A318H1P4_9BURK</name>
<keyword evidence="6" id="KW-0812">Transmembrane</keyword>
<dbReference type="InterPro" id="IPR004845">
    <property type="entry name" value="T2SS_GspD_CS"/>
</dbReference>
<evidence type="ECO:0000259" key="18">
    <source>
        <dbReference type="Pfam" id="PF03958"/>
    </source>
</evidence>
<dbReference type="EMBL" id="QJJS01000005">
    <property type="protein sequence ID" value="PXW97103.1"/>
    <property type="molecule type" value="Genomic_DNA"/>
</dbReference>
<dbReference type="PRINTS" id="PR00811">
    <property type="entry name" value="BCTERIALGSPD"/>
</dbReference>
<keyword evidence="8" id="KW-0653">Protein transport</keyword>
<feature type="domain" description="NolW-like" evidence="18">
    <location>
        <begin position="206"/>
        <end position="284"/>
    </location>
</feature>
<feature type="region of interest" description="Disordered" evidence="15">
    <location>
        <begin position="315"/>
        <end position="354"/>
    </location>
</feature>
<proteinExistence type="inferred from homology"/>
<evidence type="ECO:0000259" key="17">
    <source>
        <dbReference type="Pfam" id="PF00263"/>
    </source>
</evidence>
<evidence type="ECO:0000256" key="8">
    <source>
        <dbReference type="ARBA" id="ARBA00022927"/>
    </source>
</evidence>
<feature type="compositionally biased region" description="Low complexity" evidence="15">
    <location>
        <begin position="334"/>
        <end position="354"/>
    </location>
</feature>
<gene>
    <name evidence="20" type="ORF">C7444_105203</name>
</gene>
<evidence type="ECO:0000256" key="1">
    <source>
        <dbReference type="ARBA" id="ARBA00004442"/>
    </source>
</evidence>
<evidence type="ECO:0000256" key="9">
    <source>
        <dbReference type="ARBA" id="ARBA00023136"/>
    </source>
</evidence>